<feature type="compositionally biased region" description="Pro residues" evidence="9">
    <location>
        <begin position="142"/>
        <end position="156"/>
    </location>
</feature>
<sequence>MLIENPDALKGWLTAHLEPLCEADPRALSKYVMALIKKDKPEKELKDNCLDQLEVFLQKETKSFVDLLFGTLSNKSYLKHQQLVGVPVVRPVTVQPVTTVATSTSTTIVQTTVAISASTTVVQTTTLNGTTSNTKSIMTIPTPQPTPAVTPAIPPKPDLKKPKSEGASDNENRDTRRSGAKARSRSCSRSRSPSGRGNKREPDDRRSRRYVNDDRWRRPYPSHRYDNRYKDFKIHRVSSSIDRDREREKERDRDSRFTRDKEFGNKDRSAGEKSKSRSRSRSWSHSRSRTRSWSPPSLGSRSRSRSRSFSRDRSRAHIKKNSSGQGETLQHPADHGDTDYRVPPHSTGPSLAITTADPVSSTAPGVPPVTTGPYPNRGTKRCRDFDEKGYCMQGDMCPFDHGTDPVVVEDVSLLGFGPTSSSAPHVNVQAPPPPGIRPTLLPLHGQPPLTRPPFPPGVSAHPPPPPESYAPEPYNPEAPGIKRPFRMHQPFWGPKDTGMPPVRLSIPHGPPPMFLPPPQRTRELIGVPTIDNPIVSTTSLRSQPVFEPKIPPSIVVTASHNSIGTGLVSSVSVQPSVMTNVKRRPFDYNRLDSKKPFIPNQGRCTLEVRKVPRHLNTITQLNEHFSKFGNIVNLQVCYSGDPEAALVQYSSHMEANSAYRNTEAVLNNRFIKVFWHNKESNQSNQDKRHLPSEKSNVKDKLGNSGNTKINNMTVNNKPPGNATAEDGAERCVVFSSSGNLSRTVFNPAALKKNNTLVAASQSSAMKKTKEEQKKESFIKKMEVQKKREELLNSYFQQQKILLEKWEKTKSEKEKEEVKQTLGSLNKMIQSLQNDMRKDSEEIQELQKTSITKSKPEASGPDSLLSVLNHFRAEKQLLDAEMDLYNKQHKGDDITELKKKVTELRQKAKAMGLLDKIPHGRRGRGAMPRGRGFHGRNSRNCTSIDHRPKKILVSGTEEVKKMEMHVHFVQFGEIENVKDTSSGVVVAFKRRRDAEKAVALGSKYNGQILTLVWYRDPTVKTDTQLQVEDVAGEETLDGEEDILLRDDEEDEDSEARSWRR</sequence>
<feature type="domain" description="C3H1-type" evidence="11">
    <location>
        <begin position="376"/>
        <end position="404"/>
    </location>
</feature>
<dbReference type="SUPFAM" id="SSF54928">
    <property type="entry name" value="RNA-binding domain, RBD"/>
    <property type="match status" value="2"/>
</dbReference>
<feature type="region of interest" description="Disordered" evidence="9">
    <location>
        <begin position="916"/>
        <end position="939"/>
    </location>
</feature>
<feature type="region of interest" description="Disordered" evidence="9">
    <location>
        <begin position="680"/>
        <end position="724"/>
    </location>
</feature>
<feature type="compositionally biased region" description="Basic and acidic residues" evidence="9">
    <location>
        <begin position="241"/>
        <end position="275"/>
    </location>
</feature>
<dbReference type="InterPro" id="IPR012677">
    <property type="entry name" value="Nucleotide-bd_a/b_plait_sf"/>
</dbReference>
<proteinExistence type="predicted"/>
<evidence type="ECO:0000313" key="13">
    <source>
        <dbReference type="RefSeq" id="XP_022254183.1"/>
    </source>
</evidence>
<gene>
    <name evidence="13" type="primary">LOC106469898</name>
</gene>
<dbReference type="CDD" id="cd12257">
    <property type="entry name" value="RRM1_RBM26_like"/>
    <property type="match status" value="1"/>
</dbReference>
<feature type="compositionally biased region" description="Basic and acidic residues" evidence="9">
    <location>
        <begin position="332"/>
        <end position="342"/>
    </location>
</feature>
<dbReference type="GeneID" id="106469898"/>
<dbReference type="InterPro" id="IPR000504">
    <property type="entry name" value="RRM_dom"/>
</dbReference>
<keyword evidence="12" id="KW-1185">Reference proteome</keyword>
<keyword evidence="3 7" id="KW-0862">Zinc</keyword>
<dbReference type="InterPro" id="IPR000571">
    <property type="entry name" value="Znf_CCCH"/>
</dbReference>
<accession>A0ABM1TE77</accession>
<dbReference type="SMART" id="SM00360">
    <property type="entry name" value="RRM"/>
    <property type="match status" value="2"/>
</dbReference>
<feature type="region of interest" description="Disordered" evidence="9">
    <location>
        <begin position="129"/>
        <end position="225"/>
    </location>
</feature>
<dbReference type="SUPFAM" id="SSF90229">
    <property type="entry name" value="CCCH zinc finger"/>
    <property type="match status" value="1"/>
</dbReference>
<feature type="compositionally biased region" description="Basic and acidic residues" evidence="9">
    <location>
        <begin position="685"/>
        <end position="701"/>
    </location>
</feature>
<feature type="compositionally biased region" description="Pro residues" evidence="9">
    <location>
        <begin position="449"/>
        <end position="473"/>
    </location>
</feature>
<evidence type="ECO:0000256" key="3">
    <source>
        <dbReference type="ARBA" id="ARBA00022833"/>
    </source>
</evidence>
<dbReference type="InterPro" id="IPR002483">
    <property type="entry name" value="PWI_dom"/>
</dbReference>
<dbReference type="InterPro" id="IPR036855">
    <property type="entry name" value="Znf_CCCH_sf"/>
</dbReference>
<evidence type="ECO:0000259" key="10">
    <source>
        <dbReference type="PROSITE" id="PS50102"/>
    </source>
</evidence>
<keyword evidence="2 7" id="KW-0863">Zinc-finger</keyword>
<keyword evidence="8" id="KW-0175">Coiled coil</keyword>
<dbReference type="PANTHER" id="PTHR14398:SF0">
    <property type="entry name" value="ZINC FINGER PROTEIN SWM"/>
    <property type="match status" value="1"/>
</dbReference>
<keyword evidence="1 7" id="KW-0479">Metal-binding</keyword>
<feature type="compositionally biased region" description="Basic and acidic residues" evidence="9">
    <location>
        <begin position="198"/>
        <end position="225"/>
    </location>
</feature>
<evidence type="ECO:0000256" key="7">
    <source>
        <dbReference type="PROSITE-ProRule" id="PRU00723"/>
    </source>
</evidence>
<evidence type="ECO:0000256" key="6">
    <source>
        <dbReference type="PROSITE-ProRule" id="PRU00176"/>
    </source>
</evidence>
<dbReference type="PROSITE" id="PS50103">
    <property type="entry name" value="ZF_C3H1"/>
    <property type="match status" value="1"/>
</dbReference>
<dbReference type="PROSITE" id="PS50102">
    <property type="entry name" value="RRM"/>
    <property type="match status" value="1"/>
</dbReference>
<evidence type="ECO:0000313" key="12">
    <source>
        <dbReference type="Proteomes" id="UP000694941"/>
    </source>
</evidence>
<feature type="region of interest" description="Disordered" evidence="9">
    <location>
        <begin position="1037"/>
        <end position="1059"/>
    </location>
</feature>
<dbReference type="PANTHER" id="PTHR14398">
    <property type="entry name" value="RNA RECOGNITION RRM/RNP DOMAIN"/>
    <property type="match status" value="1"/>
</dbReference>
<protein>
    <submittedName>
        <fullName evidence="13">RNA-binding protein 26-like isoform X1</fullName>
    </submittedName>
</protein>
<evidence type="ECO:0000256" key="5">
    <source>
        <dbReference type="ARBA" id="ARBA00043866"/>
    </source>
</evidence>
<dbReference type="InterPro" id="IPR045137">
    <property type="entry name" value="RBM26/27"/>
</dbReference>
<name>A0ABM1TE77_LIMPO</name>
<keyword evidence="4 6" id="KW-0694">RNA-binding</keyword>
<dbReference type="Gene3D" id="3.30.70.330">
    <property type="match status" value="1"/>
</dbReference>
<comment type="function">
    <text evidence="5">May be involved in the turnover of nuclear polyadenylated (pA+) RNA.</text>
</comment>
<evidence type="ECO:0000259" key="11">
    <source>
        <dbReference type="PROSITE" id="PS50103"/>
    </source>
</evidence>
<evidence type="ECO:0000256" key="9">
    <source>
        <dbReference type="SAM" id="MobiDB-lite"/>
    </source>
</evidence>
<dbReference type="Proteomes" id="UP000694941">
    <property type="component" value="Unplaced"/>
</dbReference>
<feature type="compositionally biased region" description="Basic and acidic residues" evidence="9">
    <location>
        <begin position="157"/>
        <end position="177"/>
    </location>
</feature>
<dbReference type="Pfam" id="PF01480">
    <property type="entry name" value="PWI"/>
    <property type="match status" value="1"/>
</dbReference>
<evidence type="ECO:0000256" key="1">
    <source>
        <dbReference type="ARBA" id="ARBA00022723"/>
    </source>
</evidence>
<feature type="compositionally biased region" description="Acidic residues" evidence="9">
    <location>
        <begin position="1037"/>
        <end position="1052"/>
    </location>
</feature>
<feature type="compositionally biased region" description="Low complexity" evidence="9">
    <location>
        <begin position="129"/>
        <end position="141"/>
    </location>
</feature>
<feature type="region of interest" description="Disordered" evidence="9">
    <location>
        <begin position="240"/>
        <end position="380"/>
    </location>
</feature>
<feature type="compositionally biased region" description="Basic residues" evidence="9">
    <location>
        <begin position="178"/>
        <end position="188"/>
    </location>
</feature>
<feature type="compositionally biased region" description="Basic residues" evidence="9">
    <location>
        <begin position="276"/>
        <end position="290"/>
    </location>
</feature>
<feature type="region of interest" description="Disordered" evidence="9">
    <location>
        <begin position="445"/>
        <end position="473"/>
    </location>
</feature>
<reference evidence="13" key="1">
    <citation type="submission" date="2025-08" db="UniProtKB">
        <authorList>
            <consortium name="RefSeq"/>
        </authorList>
    </citation>
    <scope>IDENTIFICATION</scope>
    <source>
        <tissue evidence="13">Muscle</tissue>
    </source>
</reference>
<dbReference type="RefSeq" id="XP_022254183.1">
    <property type="nucleotide sequence ID" value="XM_022398475.1"/>
</dbReference>
<feature type="compositionally biased region" description="Low complexity" evidence="9">
    <location>
        <begin position="291"/>
        <end position="301"/>
    </location>
</feature>
<feature type="compositionally biased region" description="Low complexity" evidence="9">
    <location>
        <begin position="358"/>
        <end position="375"/>
    </location>
</feature>
<evidence type="ECO:0000256" key="2">
    <source>
        <dbReference type="ARBA" id="ARBA00022771"/>
    </source>
</evidence>
<dbReference type="InterPro" id="IPR035979">
    <property type="entry name" value="RBD_domain_sf"/>
</dbReference>
<feature type="coiled-coil region" evidence="8">
    <location>
        <begin position="795"/>
        <end position="887"/>
    </location>
</feature>
<feature type="zinc finger region" description="C3H1-type" evidence="7">
    <location>
        <begin position="376"/>
        <end position="404"/>
    </location>
</feature>
<organism evidence="12 13">
    <name type="scientific">Limulus polyphemus</name>
    <name type="common">Atlantic horseshoe crab</name>
    <dbReference type="NCBI Taxonomy" id="6850"/>
    <lineage>
        <taxon>Eukaryota</taxon>
        <taxon>Metazoa</taxon>
        <taxon>Ecdysozoa</taxon>
        <taxon>Arthropoda</taxon>
        <taxon>Chelicerata</taxon>
        <taxon>Merostomata</taxon>
        <taxon>Xiphosura</taxon>
        <taxon>Limulidae</taxon>
        <taxon>Limulus</taxon>
    </lineage>
</organism>
<feature type="compositionally biased region" description="Polar residues" evidence="9">
    <location>
        <begin position="703"/>
        <end position="718"/>
    </location>
</feature>
<feature type="domain" description="RRM" evidence="10">
    <location>
        <begin position="604"/>
        <end position="678"/>
    </location>
</feature>
<evidence type="ECO:0000256" key="8">
    <source>
        <dbReference type="SAM" id="Coils"/>
    </source>
</evidence>
<evidence type="ECO:0000256" key="4">
    <source>
        <dbReference type="ARBA" id="ARBA00022884"/>
    </source>
</evidence>
<dbReference type="SMART" id="SM00356">
    <property type="entry name" value="ZnF_C3H1"/>
    <property type="match status" value="1"/>
</dbReference>